<sequence>MVIKLKNKKALYYAILPIAYFILSLTCVSVVFVVLKIILDIYYRYNSQYGGTLVDAIKLFMIFKQQTGLEQNLNYVIIALFTFIVYYLFMRKTFVGLAKIVEATTQMASGDLDKTIDIDCKGDTKILGDNINIISRLLKDVTVQERKAQQTKADLITNVSHDLRTPLTSIKGYLGLINEDKYRDEVQLRYYVDIAYEKSKELEILINDLFELTKVQNNSITLDKIDINLVELLNQIIFQFGYQFESEKIQERSFFSEDKLIISADPNKLVRAFQNLINNGIKYGTGEFLDIYAYKKNDYAVVDVISYGNPIPSVELPYIFDRFYRVEKSRNKNDGGSGLGLAITKSIVTLHGGIISAQSDGEKTIFKVMLPLLKEKIEINEKEL</sequence>
<dbReference type="SMART" id="SM00388">
    <property type="entry name" value="HisKA"/>
    <property type="match status" value="1"/>
</dbReference>
<feature type="transmembrane region" description="Helical" evidence="12">
    <location>
        <begin position="12"/>
        <end position="39"/>
    </location>
</feature>
<dbReference type="PANTHER" id="PTHR45528:SF1">
    <property type="entry name" value="SENSOR HISTIDINE KINASE CPXA"/>
    <property type="match status" value="1"/>
</dbReference>
<keyword evidence="4" id="KW-1003">Cell membrane</keyword>
<keyword evidence="12" id="KW-1133">Transmembrane helix</keyword>
<keyword evidence="7" id="KW-0547">Nucleotide-binding</keyword>
<dbReference type="GO" id="GO:0016301">
    <property type="term" value="F:kinase activity"/>
    <property type="evidence" value="ECO:0007669"/>
    <property type="project" value="UniProtKB-KW"/>
</dbReference>
<keyword evidence="5" id="KW-0597">Phosphoprotein</keyword>
<comment type="subcellular location">
    <subcellularLocation>
        <location evidence="2">Cell membrane</location>
        <topology evidence="2">Multi-pass membrane protein</topology>
    </subcellularLocation>
</comment>
<evidence type="ECO:0000256" key="10">
    <source>
        <dbReference type="ARBA" id="ARBA00023012"/>
    </source>
</evidence>
<organism evidence="14 15">
    <name type="scientific">Intestinibacter bartlettii</name>
    <dbReference type="NCBI Taxonomy" id="261299"/>
    <lineage>
        <taxon>Bacteria</taxon>
        <taxon>Bacillati</taxon>
        <taxon>Bacillota</taxon>
        <taxon>Clostridia</taxon>
        <taxon>Peptostreptococcales</taxon>
        <taxon>Peptostreptococcaceae</taxon>
        <taxon>Intestinibacter</taxon>
    </lineage>
</organism>
<reference evidence="14 15" key="1">
    <citation type="submission" date="2021-06" db="EMBL/GenBank/DDBJ databases">
        <authorList>
            <person name="Sun Q."/>
            <person name="Li D."/>
        </authorList>
    </citation>
    <scope>NUCLEOTIDE SEQUENCE [LARGE SCALE GENOMIC DNA]</scope>
    <source>
        <strain evidence="14 15">N19</strain>
    </source>
</reference>
<dbReference type="PANTHER" id="PTHR45528">
    <property type="entry name" value="SENSOR HISTIDINE KINASE CPXA"/>
    <property type="match status" value="1"/>
</dbReference>
<keyword evidence="10" id="KW-0902">Two-component regulatory system</keyword>
<evidence type="ECO:0000259" key="13">
    <source>
        <dbReference type="PROSITE" id="PS50109"/>
    </source>
</evidence>
<evidence type="ECO:0000256" key="1">
    <source>
        <dbReference type="ARBA" id="ARBA00000085"/>
    </source>
</evidence>
<evidence type="ECO:0000256" key="7">
    <source>
        <dbReference type="ARBA" id="ARBA00022741"/>
    </source>
</evidence>
<gene>
    <name evidence="14" type="ORF">KQI20_06815</name>
</gene>
<feature type="transmembrane region" description="Helical" evidence="12">
    <location>
        <begin position="73"/>
        <end position="89"/>
    </location>
</feature>
<dbReference type="PROSITE" id="PS50109">
    <property type="entry name" value="HIS_KIN"/>
    <property type="match status" value="1"/>
</dbReference>
<comment type="caution">
    <text evidence="14">The sequence shown here is derived from an EMBL/GenBank/DDBJ whole genome shotgun (WGS) entry which is preliminary data.</text>
</comment>
<keyword evidence="11 12" id="KW-0472">Membrane</keyword>
<evidence type="ECO:0000313" key="14">
    <source>
        <dbReference type="EMBL" id="MBU5336147.1"/>
    </source>
</evidence>
<comment type="catalytic activity">
    <reaction evidence="1">
        <text>ATP + protein L-histidine = ADP + protein N-phospho-L-histidine.</text>
        <dbReference type="EC" id="2.7.13.3"/>
    </reaction>
</comment>
<dbReference type="InterPro" id="IPR050398">
    <property type="entry name" value="HssS/ArlS-like"/>
</dbReference>
<dbReference type="SMART" id="SM00387">
    <property type="entry name" value="HATPase_c"/>
    <property type="match status" value="1"/>
</dbReference>
<dbReference type="InterPro" id="IPR003661">
    <property type="entry name" value="HisK_dim/P_dom"/>
</dbReference>
<evidence type="ECO:0000256" key="8">
    <source>
        <dbReference type="ARBA" id="ARBA00022777"/>
    </source>
</evidence>
<evidence type="ECO:0000313" key="15">
    <source>
        <dbReference type="Proteomes" id="UP001196301"/>
    </source>
</evidence>
<evidence type="ECO:0000256" key="9">
    <source>
        <dbReference type="ARBA" id="ARBA00022840"/>
    </source>
</evidence>
<evidence type="ECO:0000256" key="6">
    <source>
        <dbReference type="ARBA" id="ARBA00022679"/>
    </source>
</evidence>
<feature type="domain" description="Histidine kinase" evidence="13">
    <location>
        <begin position="158"/>
        <end position="374"/>
    </location>
</feature>
<keyword evidence="8 14" id="KW-0418">Kinase</keyword>
<dbReference type="InterPro" id="IPR005467">
    <property type="entry name" value="His_kinase_dom"/>
</dbReference>
<evidence type="ECO:0000256" key="2">
    <source>
        <dbReference type="ARBA" id="ARBA00004651"/>
    </source>
</evidence>
<dbReference type="EC" id="2.7.13.3" evidence="3"/>
<keyword evidence="15" id="KW-1185">Reference proteome</keyword>
<dbReference type="Pfam" id="PF02518">
    <property type="entry name" value="HATPase_c"/>
    <property type="match status" value="1"/>
</dbReference>
<dbReference type="Proteomes" id="UP001196301">
    <property type="component" value="Unassembled WGS sequence"/>
</dbReference>
<dbReference type="EMBL" id="JAHLOQ010000015">
    <property type="protein sequence ID" value="MBU5336147.1"/>
    <property type="molecule type" value="Genomic_DNA"/>
</dbReference>
<proteinExistence type="predicted"/>
<accession>A0ABS6DWP9</accession>
<dbReference type="InterPro" id="IPR003594">
    <property type="entry name" value="HATPase_dom"/>
</dbReference>
<protein>
    <recommendedName>
        <fullName evidence="3">histidine kinase</fullName>
        <ecNumber evidence="3">2.7.13.3</ecNumber>
    </recommendedName>
</protein>
<keyword evidence="9" id="KW-0067">ATP-binding</keyword>
<keyword evidence="6" id="KW-0808">Transferase</keyword>
<keyword evidence="12" id="KW-0812">Transmembrane</keyword>
<evidence type="ECO:0000256" key="4">
    <source>
        <dbReference type="ARBA" id="ARBA00022475"/>
    </source>
</evidence>
<evidence type="ECO:0000256" key="5">
    <source>
        <dbReference type="ARBA" id="ARBA00022553"/>
    </source>
</evidence>
<evidence type="ECO:0000256" key="11">
    <source>
        <dbReference type="ARBA" id="ARBA00023136"/>
    </source>
</evidence>
<evidence type="ECO:0000256" key="12">
    <source>
        <dbReference type="SAM" id="Phobius"/>
    </source>
</evidence>
<dbReference type="CDD" id="cd00082">
    <property type="entry name" value="HisKA"/>
    <property type="match status" value="1"/>
</dbReference>
<dbReference type="Pfam" id="PF00512">
    <property type="entry name" value="HisKA"/>
    <property type="match status" value="1"/>
</dbReference>
<evidence type="ECO:0000256" key="3">
    <source>
        <dbReference type="ARBA" id="ARBA00012438"/>
    </source>
</evidence>
<name>A0ABS6DWP9_9FIRM</name>